<dbReference type="InterPro" id="IPR007085">
    <property type="entry name" value="DNA/pantothenate-metab_flavo_C"/>
</dbReference>
<reference evidence="4" key="2">
    <citation type="submission" date="2013-10" db="EMBL/GenBank/DDBJ databases">
        <authorList>
            <person name="Aslett M."/>
        </authorList>
    </citation>
    <scope>NUCLEOTIDE SEQUENCE [LARGE SCALE GENOMIC DNA]</scope>
    <source>
        <strain evidence="4">Houghton</strain>
    </source>
</reference>
<feature type="region of interest" description="Disordered" evidence="2">
    <location>
        <begin position="1"/>
        <end position="26"/>
    </location>
</feature>
<dbReference type="EMBL" id="HG723659">
    <property type="protein sequence ID" value="CDJ66541.1"/>
    <property type="molecule type" value="Genomic_DNA"/>
</dbReference>
<dbReference type="Pfam" id="PF04127">
    <property type="entry name" value="DFP"/>
    <property type="match status" value="1"/>
</dbReference>
<accession>U6MRC2</accession>
<dbReference type="GeneID" id="25472370"/>
<feature type="domain" description="DNA/pantothenate metabolism flavoprotein C-terminal" evidence="3">
    <location>
        <begin position="77"/>
        <end position="131"/>
    </location>
</feature>
<protein>
    <submittedName>
        <fullName evidence="4">DNA/pantothenate metabolism flavoprotein domain-containing protein, putative</fullName>
    </submittedName>
</protein>
<dbReference type="SUPFAM" id="SSF102645">
    <property type="entry name" value="CoaB-like"/>
    <property type="match status" value="3"/>
</dbReference>
<evidence type="ECO:0000256" key="2">
    <source>
        <dbReference type="SAM" id="MobiDB-lite"/>
    </source>
</evidence>
<dbReference type="RefSeq" id="XP_013435008.1">
    <property type="nucleotide sequence ID" value="XM_013579554.1"/>
</dbReference>
<name>U6MRC2_9EIME</name>
<reference evidence="4" key="1">
    <citation type="submission" date="2013-10" db="EMBL/GenBank/DDBJ databases">
        <title>Genomic analysis of the causative agents of coccidiosis in chickens.</title>
        <authorList>
            <person name="Reid A.J."/>
            <person name="Blake D."/>
            <person name="Billington K."/>
            <person name="Browne H."/>
            <person name="Dunn M."/>
            <person name="Hung S."/>
            <person name="Kawahara F."/>
            <person name="Miranda-Saavedra D."/>
            <person name="Mourier T."/>
            <person name="Nagra H."/>
            <person name="Otto T.D."/>
            <person name="Rawlings N."/>
            <person name="Sanchez A."/>
            <person name="Sanders M."/>
            <person name="Subramaniam C."/>
            <person name="Tay Y."/>
            <person name="Dear P."/>
            <person name="Doerig C."/>
            <person name="Gruber A."/>
            <person name="Parkinson J."/>
            <person name="Shirley M."/>
            <person name="Wan K.L."/>
            <person name="Berriman M."/>
            <person name="Tomley F."/>
            <person name="Pain A."/>
        </authorList>
    </citation>
    <scope>NUCLEOTIDE SEQUENCE [LARGE SCALE GENOMIC DNA]</scope>
    <source>
        <strain evidence="4">Houghton</strain>
    </source>
</reference>
<feature type="region of interest" description="Disordered" evidence="2">
    <location>
        <begin position="313"/>
        <end position="333"/>
    </location>
</feature>
<evidence type="ECO:0000256" key="1">
    <source>
        <dbReference type="ARBA" id="ARBA00005703"/>
    </source>
</evidence>
<dbReference type="Proteomes" id="UP000030754">
    <property type="component" value="Unassembled WGS sequence"/>
</dbReference>
<dbReference type="OrthoDB" id="70224at2759"/>
<evidence type="ECO:0000259" key="3">
    <source>
        <dbReference type="Pfam" id="PF04127"/>
    </source>
</evidence>
<evidence type="ECO:0000313" key="4">
    <source>
        <dbReference type="EMBL" id="CDJ66541.1"/>
    </source>
</evidence>
<feature type="compositionally biased region" description="Acidic residues" evidence="2">
    <location>
        <begin position="198"/>
        <end position="210"/>
    </location>
</feature>
<dbReference type="VEuPathDB" id="ToxoDB:ENH_00022000"/>
<dbReference type="Gene3D" id="3.40.50.10300">
    <property type="entry name" value="CoaB-like"/>
    <property type="match status" value="2"/>
</dbReference>
<organism evidence="4 5">
    <name type="scientific">Eimeria necatrix</name>
    <dbReference type="NCBI Taxonomy" id="51315"/>
    <lineage>
        <taxon>Eukaryota</taxon>
        <taxon>Sar</taxon>
        <taxon>Alveolata</taxon>
        <taxon>Apicomplexa</taxon>
        <taxon>Conoidasida</taxon>
        <taxon>Coccidia</taxon>
        <taxon>Eucoccidiorida</taxon>
        <taxon>Eimeriorina</taxon>
        <taxon>Eimeriidae</taxon>
        <taxon>Eimeria</taxon>
    </lineage>
</organism>
<feature type="region of interest" description="Disordered" evidence="2">
    <location>
        <begin position="158"/>
        <end position="213"/>
    </location>
</feature>
<dbReference type="InterPro" id="IPR035929">
    <property type="entry name" value="CoaB-like_sf"/>
</dbReference>
<feature type="compositionally biased region" description="Low complexity" evidence="2">
    <location>
        <begin position="158"/>
        <end position="175"/>
    </location>
</feature>
<dbReference type="AlphaFoldDB" id="U6MRC2"/>
<dbReference type="GO" id="GO:0003824">
    <property type="term" value="F:catalytic activity"/>
    <property type="evidence" value="ECO:0007669"/>
    <property type="project" value="UniProtKB-ARBA"/>
</dbReference>
<proteinExistence type="inferred from homology"/>
<keyword evidence="5" id="KW-1185">Reference proteome</keyword>
<feature type="compositionally biased region" description="Polar residues" evidence="2">
    <location>
        <begin position="1"/>
        <end position="16"/>
    </location>
</feature>
<gene>
    <name evidence="4" type="ORF">ENH_00022000</name>
</gene>
<evidence type="ECO:0000313" key="5">
    <source>
        <dbReference type="Proteomes" id="UP000030754"/>
    </source>
</evidence>
<comment type="similarity">
    <text evidence="1">Belongs to the PPC synthetase family.</text>
</comment>
<sequence>MADSTGSRSGAPSRLQTKAMEASSLPARRASLARFETSPADSFFASEPPPPNVATAGLRVRQFVRPLHEEEALKEAKVAIVTAGGTDVPLEREAVRYITNTSSGARGAALCEQLLRLGYYVILVTSVRAIKPFVRHLLPTYPMPSILDFISLRVQQQQQQQQGEAGEAGEQQQQQQREEEPQQQQQQQKLPLQPIVEEPSESAGSEEELEAPAAAATSRGLAYQVYEVVEQEVSEGVSVTSVGSVLSSSDSAAAAEDAAAAAAAAAEGSAAAARAQQRPPADAAEPAGAAASSSAAAAAAAAAAGPWQVSLKGPLQRGASQGPQELPEEEVEAAGWEFEGSEAEAALKLYRHCKDRLLCVTYQTLVEYAFIVRAVAAGAAPLRERLMFCSAAAVADFYLPYSVRSPHKLKTPQHHDAAHRAANAPGAAAAAAAAAADGGAEVQRGPSRSISTMTSMQPKRWFTGEAAPHDSYKGAGDAGEAAAAAAAAEASDLQQQHHSQHFSLRLWVAPKMLLVVRSVAPHCFLVAFKLETDESRLQQSATSYLEGSSSSSSSSNGSGVADCVVGNALRTRREKATLFTKIGQKEVKQKAKQIKKYLGHGTIEARLAKYLFKLQSLKIKEAFL</sequence>
<dbReference type="GO" id="GO:0015937">
    <property type="term" value="P:coenzyme A biosynthetic process"/>
    <property type="evidence" value="ECO:0007669"/>
    <property type="project" value="UniProtKB-ARBA"/>
</dbReference>